<accession>A0A1M4SGI2</accession>
<dbReference type="CDD" id="cd04179">
    <property type="entry name" value="DPM_DPG-synthase_like"/>
    <property type="match status" value="1"/>
</dbReference>
<dbReference type="InterPro" id="IPR001173">
    <property type="entry name" value="Glyco_trans_2-like"/>
</dbReference>
<dbReference type="Proteomes" id="UP000184128">
    <property type="component" value="Unassembled WGS sequence"/>
</dbReference>
<dbReference type="Pfam" id="PF00535">
    <property type="entry name" value="Glycos_transf_2"/>
    <property type="match status" value="1"/>
</dbReference>
<dbReference type="STRING" id="1121025.SAMN02745249_00172"/>
<evidence type="ECO:0000313" key="3">
    <source>
        <dbReference type="Proteomes" id="UP000184128"/>
    </source>
</evidence>
<gene>
    <name evidence="2" type="ORF">SAMN02745249_00172</name>
</gene>
<keyword evidence="2" id="KW-0808">Transferase</keyword>
<protein>
    <submittedName>
        <fullName evidence="2">Glycosyl transferase family 2</fullName>
    </submittedName>
</protein>
<sequence>MKKFAVIIPAYRPMRSLPEYIHNLIQNGVPQIIVVDDGSGEPYRDVFSQIETFKECTLITHSTNRGKGAALKAGFTCFLNQFSYLNGVVTADADGQHSTEDVLQVGKRLDTIEEGFILGSRAFNIKRMPLRSWIGNRLTSLVFKIFFGQFIRDTQTGLRGITTPELGWVTQLSGDNFDYEMIMLIHMVSKNKRIISVDIATLYKKVHTSHFETFKDTKLIARAIFSQYFKQTESQ</sequence>
<name>A0A1M4SGI2_9LACT</name>
<dbReference type="Gene3D" id="3.90.550.10">
    <property type="entry name" value="Spore Coat Polysaccharide Biosynthesis Protein SpsA, Chain A"/>
    <property type="match status" value="1"/>
</dbReference>
<dbReference type="GO" id="GO:0006487">
    <property type="term" value="P:protein N-linked glycosylation"/>
    <property type="evidence" value="ECO:0007669"/>
    <property type="project" value="TreeGrafter"/>
</dbReference>
<dbReference type="GO" id="GO:0016740">
    <property type="term" value="F:transferase activity"/>
    <property type="evidence" value="ECO:0007669"/>
    <property type="project" value="UniProtKB-KW"/>
</dbReference>
<keyword evidence="3" id="KW-1185">Reference proteome</keyword>
<feature type="domain" description="Glycosyltransferase 2-like" evidence="1">
    <location>
        <begin position="6"/>
        <end position="131"/>
    </location>
</feature>
<dbReference type="AlphaFoldDB" id="A0A1M4SGI2"/>
<dbReference type="SUPFAM" id="SSF53448">
    <property type="entry name" value="Nucleotide-diphospho-sugar transferases"/>
    <property type="match status" value="1"/>
</dbReference>
<reference evidence="2 3" key="1">
    <citation type="submission" date="2016-11" db="EMBL/GenBank/DDBJ databases">
        <authorList>
            <person name="Jaros S."/>
            <person name="Januszkiewicz K."/>
            <person name="Wedrychowicz H."/>
        </authorList>
    </citation>
    <scope>NUCLEOTIDE SEQUENCE [LARGE SCALE GENOMIC DNA]</scope>
    <source>
        <strain evidence="2 3">DSM 15692</strain>
    </source>
</reference>
<evidence type="ECO:0000259" key="1">
    <source>
        <dbReference type="Pfam" id="PF00535"/>
    </source>
</evidence>
<dbReference type="EMBL" id="FQUF01000003">
    <property type="protein sequence ID" value="SHE31299.1"/>
    <property type="molecule type" value="Genomic_DNA"/>
</dbReference>
<proteinExistence type="predicted"/>
<dbReference type="RefSeq" id="WP_073294762.1">
    <property type="nucleotide sequence ID" value="NZ_FQUF01000003.1"/>
</dbReference>
<dbReference type="PANTHER" id="PTHR10859">
    <property type="entry name" value="GLYCOSYL TRANSFERASE"/>
    <property type="match status" value="1"/>
</dbReference>
<dbReference type="InterPro" id="IPR029044">
    <property type="entry name" value="Nucleotide-diphossugar_trans"/>
</dbReference>
<evidence type="ECO:0000313" key="2">
    <source>
        <dbReference type="EMBL" id="SHE31299.1"/>
    </source>
</evidence>
<dbReference type="PANTHER" id="PTHR10859:SF114">
    <property type="entry name" value="DOLICHOL-PHOSPHATE MANNOSYLTRANSFERASE"/>
    <property type="match status" value="1"/>
</dbReference>
<dbReference type="OrthoDB" id="9810303at2"/>
<organism evidence="2 3">
    <name type="scientific">Atopostipes suicloacalis DSM 15692</name>
    <dbReference type="NCBI Taxonomy" id="1121025"/>
    <lineage>
        <taxon>Bacteria</taxon>
        <taxon>Bacillati</taxon>
        <taxon>Bacillota</taxon>
        <taxon>Bacilli</taxon>
        <taxon>Lactobacillales</taxon>
        <taxon>Carnobacteriaceae</taxon>
        <taxon>Atopostipes</taxon>
    </lineage>
</organism>